<evidence type="ECO:0000313" key="1">
    <source>
        <dbReference type="EMBL" id="ORA38706.1"/>
    </source>
</evidence>
<comment type="caution">
    <text evidence="1">The sequence shown here is derived from an EMBL/GenBank/DDBJ whole genome shotgun (WGS) entry which is preliminary data.</text>
</comment>
<dbReference type="Proteomes" id="UP000192448">
    <property type="component" value="Unassembled WGS sequence"/>
</dbReference>
<evidence type="ECO:0000313" key="2">
    <source>
        <dbReference type="Proteomes" id="UP000192448"/>
    </source>
</evidence>
<sequence>MGEVRSERPNGAPLPFIVVRRIGGGDDGLTDKGLFSVHTYAATRAGALSHARSVDRRLKLLAPPFGGQTAVNGDYVDNVVCTEEPVETAFTDDRSIFRFTGTYRVETRL</sequence>
<dbReference type="AlphaFoldDB" id="A0A1X0BA42"/>
<dbReference type="STRING" id="1927124.BST13_04820"/>
<accession>A0A1X0BA42</accession>
<name>A0A1X0BA42_9MYCO</name>
<dbReference type="EMBL" id="MVHF01000003">
    <property type="protein sequence ID" value="ORA38706.1"/>
    <property type="molecule type" value="Genomic_DNA"/>
</dbReference>
<reference evidence="1 2" key="1">
    <citation type="submission" date="2017-02" db="EMBL/GenBank/DDBJ databases">
        <title>The new phylogeny of genus Mycobacterium.</title>
        <authorList>
            <person name="Tortoli E."/>
            <person name="Trovato A."/>
            <person name="Cirillo D.M."/>
        </authorList>
    </citation>
    <scope>NUCLEOTIDE SEQUENCE [LARGE SCALE GENOMIC DNA]</scope>
    <source>
        <strain evidence="1 2">RW6</strain>
    </source>
</reference>
<proteinExistence type="predicted"/>
<organism evidence="1 2">
    <name type="scientific">Mycobacterium aquaticum</name>
    <dbReference type="NCBI Taxonomy" id="1927124"/>
    <lineage>
        <taxon>Bacteria</taxon>
        <taxon>Bacillati</taxon>
        <taxon>Actinomycetota</taxon>
        <taxon>Actinomycetes</taxon>
        <taxon>Mycobacteriales</taxon>
        <taxon>Mycobacteriaceae</taxon>
        <taxon>Mycobacterium</taxon>
    </lineage>
</organism>
<keyword evidence="2" id="KW-1185">Reference proteome</keyword>
<gene>
    <name evidence="1" type="ORF">BST13_04820</name>
</gene>
<protein>
    <submittedName>
        <fullName evidence="1">Uncharacterized protein</fullName>
    </submittedName>
</protein>